<dbReference type="GO" id="GO:0005615">
    <property type="term" value="C:extracellular space"/>
    <property type="evidence" value="ECO:0007669"/>
    <property type="project" value="TreeGrafter"/>
</dbReference>
<dbReference type="Pfam" id="PF00094">
    <property type="entry name" value="VWD"/>
    <property type="match status" value="2"/>
</dbReference>
<dbReference type="AlphaFoldDB" id="A0A3Q0DIH3"/>
<evidence type="ECO:0000256" key="4">
    <source>
        <dbReference type="ARBA" id="ARBA00023157"/>
    </source>
</evidence>
<dbReference type="InterPro" id="IPR050780">
    <property type="entry name" value="Mucin_vWF_Thrombospondin_sf"/>
</dbReference>
<evidence type="ECO:0000259" key="6">
    <source>
        <dbReference type="PROSITE" id="PS51233"/>
    </source>
</evidence>
<evidence type="ECO:0000256" key="3">
    <source>
        <dbReference type="ARBA" id="ARBA00022737"/>
    </source>
</evidence>
<feature type="domain" description="VWFD" evidence="6">
    <location>
        <begin position="138"/>
        <end position="495"/>
    </location>
</feature>
<keyword evidence="7" id="KW-1185">Reference proteome</keyword>
<dbReference type="CDD" id="cd19941">
    <property type="entry name" value="TIL"/>
    <property type="match status" value="1"/>
</dbReference>
<dbReference type="PANTHER" id="PTHR11339:SF264">
    <property type="entry name" value="MUCIN-6"/>
    <property type="match status" value="1"/>
</dbReference>
<feature type="non-terminal residue" evidence="8">
    <location>
        <position position="1"/>
    </location>
</feature>
<comment type="subcellular location">
    <subcellularLocation>
        <location evidence="1">Secreted</location>
    </subcellularLocation>
</comment>
<keyword evidence="2" id="KW-0964">Secreted</keyword>
<reference evidence="8" key="1">
    <citation type="submission" date="2025-08" db="UniProtKB">
        <authorList>
            <consortium name="RefSeq"/>
        </authorList>
    </citation>
    <scope>IDENTIFICATION</scope>
</reference>
<dbReference type="Pfam" id="PF08742">
    <property type="entry name" value="C8"/>
    <property type="match status" value="2"/>
</dbReference>
<dbReference type="Gene3D" id="2.10.25.10">
    <property type="entry name" value="Laminin"/>
    <property type="match status" value="1"/>
</dbReference>
<dbReference type="GeneID" id="103275726"/>
<dbReference type="KEGG" id="csyr:103275726"/>
<dbReference type="FunFam" id="2.10.25.10:FF:000414">
    <property type="entry name" value="von Willebrand factor"/>
    <property type="match status" value="1"/>
</dbReference>
<dbReference type="PANTHER" id="PTHR11339">
    <property type="entry name" value="EXTRACELLULAR MATRIX GLYCOPROTEIN RELATED"/>
    <property type="match status" value="1"/>
</dbReference>
<dbReference type="InterPro" id="IPR014853">
    <property type="entry name" value="VWF/SSPO/ZAN-like_Cys-rich_dom"/>
</dbReference>
<dbReference type="InterPro" id="IPR036084">
    <property type="entry name" value="Ser_inhib-like_sf"/>
</dbReference>
<evidence type="ECO:0000313" key="8">
    <source>
        <dbReference type="RefSeq" id="XP_021561920.1"/>
    </source>
</evidence>
<dbReference type="OrthoDB" id="160294at2759"/>
<dbReference type="SMART" id="SM00216">
    <property type="entry name" value="VWD"/>
    <property type="match status" value="1"/>
</dbReference>
<proteinExistence type="predicted"/>
<keyword evidence="5" id="KW-0325">Glycoprotein</keyword>
<feature type="non-terminal residue" evidence="8">
    <location>
        <position position="632"/>
    </location>
</feature>
<protein>
    <submittedName>
        <fullName evidence="8">Mucin-6-like</fullName>
    </submittedName>
</protein>
<dbReference type="SMART" id="SM00832">
    <property type="entry name" value="C8"/>
    <property type="match status" value="2"/>
</dbReference>
<dbReference type="InterPro" id="IPR001846">
    <property type="entry name" value="VWF_type-D"/>
</dbReference>
<dbReference type="RefSeq" id="XP_021561920.1">
    <property type="nucleotide sequence ID" value="XM_021706245.1"/>
</dbReference>
<evidence type="ECO:0000256" key="2">
    <source>
        <dbReference type="ARBA" id="ARBA00022525"/>
    </source>
</evidence>
<evidence type="ECO:0000313" key="7">
    <source>
        <dbReference type="Proteomes" id="UP000189704"/>
    </source>
</evidence>
<dbReference type="SUPFAM" id="SSF57567">
    <property type="entry name" value="Serine protease inhibitors"/>
    <property type="match status" value="1"/>
</dbReference>
<evidence type="ECO:0000256" key="5">
    <source>
        <dbReference type="ARBA" id="ARBA00023180"/>
    </source>
</evidence>
<dbReference type="GO" id="GO:0031012">
    <property type="term" value="C:extracellular matrix"/>
    <property type="evidence" value="ECO:0007669"/>
    <property type="project" value="TreeGrafter"/>
</dbReference>
<sequence length="632" mass="69677">LLEPHKYAALQKLDDPNEICAHEPIPRAPVRQAQHTRLCTQLLSLVSPECNVPREPFVLSCQADMAAAAPPGTPAPPARNSSCATLSEYSRQCRLRGQPVSRWRGPGLCAVGPCPASQEYQDRCALGGWTCTEQPCPGHCSLEGGSFVTTFDARPYRFHGTCTYILLQSPRLPDEGALMAVYDKSGYSHSETSLVAIIYLSKRDKIVISQDEVITDNGDTKWLPYKTRNITVFRQTSTHLQMATSFGLELVIQLRPVFQAYVTVDSQFRGQTRALCSAPKTFESCSQSSENKFGAACAPTCQMLATGVTCVPTKCEPGCVCAKGLYENANGQCVPPEKCPCEFSGVSYPGGAELHADCRTCPFCREQALSRPLHMSFTDQFCLREPGQETGLSIVLANRNYTVTGEDPQVWLRVKPSSLNLVLDMGVPGKLNLTLTWNKHMSVLIRVDRATQDALCGLCGNFNGNMKDDFETRSRYVASDELEFVNSWKESPLCADVRLVADPCSLNAFRRSWAERKCSIIHSQTFASCHSKVYRMPYYEACVHDACGCDTGGDCECLCDAVAAYAQACLDKGVCVDWRTPAFCPIYCDFYNTHTRAGNGEYQYAQEANCTWHYQPCLCPGRLESVSGANLE</sequence>
<gene>
    <name evidence="8" type="primary">LOC103275726</name>
</gene>
<accession>A0A3Q0DIH3</accession>
<keyword evidence="3" id="KW-0677">Repeat</keyword>
<name>A0A3Q0DIH3_CARSF</name>
<evidence type="ECO:0000256" key="1">
    <source>
        <dbReference type="ARBA" id="ARBA00004613"/>
    </source>
</evidence>
<keyword evidence="4" id="KW-1015">Disulfide bond</keyword>
<dbReference type="PROSITE" id="PS51233">
    <property type="entry name" value="VWFD"/>
    <property type="match status" value="1"/>
</dbReference>
<dbReference type="Proteomes" id="UP000189704">
    <property type="component" value="Unplaced"/>
</dbReference>
<organism evidence="7 8">
    <name type="scientific">Carlito syrichta</name>
    <name type="common">Philippine tarsier</name>
    <name type="synonym">Tarsius syrichta</name>
    <dbReference type="NCBI Taxonomy" id="1868482"/>
    <lineage>
        <taxon>Eukaryota</taxon>
        <taxon>Metazoa</taxon>
        <taxon>Chordata</taxon>
        <taxon>Craniata</taxon>
        <taxon>Vertebrata</taxon>
        <taxon>Euteleostomi</taxon>
        <taxon>Mammalia</taxon>
        <taxon>Eutheria</taxon>
        <taxon>Euarchontoglires</taxon>
        <taxon>Primates</taxon>
        <taxon>Haplorrhini</taxon>
        <taxon>Tarsiiformes</taxon>
        <taxon>Tarsiidae</taxon>
        <taxon>Carlito</taxon>
    </lineage>
</organism>